<sequence length="501" mass="54404">MRRTLPFLRTPPFPGTEPRVVAISEVVDAGTEADRIDIDRAARLFALIADAQIGGAFWNEDEDPWRLPVERFVALDGDDERVAVGLLRGLPLSIARAGAFGDPAGGPDRAALAEHLLRRCRYRDPFTDATIPAEAAVALLAQWRAGIAANRGIVVATGIAWWKRREMRAMLWPGTAALPRFVRGDRAAARQARRRGGAVAAWPSRVGRGLAAATRAAAVPLIRVEDGFIRSVGLGSGLHPPYSIIVDRTGIHYDPAGRSDLETLLATADFSPDLLARARALREAVVARGISKYNEASRPPSFPPRRPGRRLVLVTGQVSDDLSVLRGGAGVAGNLDLLARARAVEPEADLWFRPHPDVDAGHRRGAIADAEALRHADRVIRGGSMAALLDHVDGVHVLTSLAGFEALLRGRDVTTHGQPFYAGWGLTRDLAPPLARRGRPLTLDQLICATLLLYPRYLDPVTLLPCSAEQLVTRVSGALRPRRPWLLRARAVQGRLLRLLR</sequence>
<dbReference type="Proteomes" id="UP001056937">
    <property type="component" value="Chromosome 1"/>
</dbReference>
<protein>
    <submittedName>
        <fullName evidence="1">Beta-3-deoxy-D-manno-oct-2-ulosonic acid transferase</fullName>
    </submittedName>
</protein>
<keyword evidence="1" id="KW-0808">Transferase</keyword>
<evidence type="ECO:0000313" key="2">
    <source>
        <dbReference type="Proteomes" id="UP001056937"/>
    </source>
</evidence>
<gene>
    <name evidence="1" type="ORF">LHA26_13875</name>
</gene>
<accession>A0ABY4X669</accession>
<dbReference type="EMBL" id="CP084930">
    <property type="protein sequence ID" value="USI72371.1"/>
    <property type="molecule type" value="Genomic_DNA"/>
</dbReference>
<dbReference type="RefSeq" id="WP_252166180.1">
    <property type="nucleotide sequence ID" value="NZ_CP084930.1"/>
</dbReference>
<proteinExistence type="predicted"/>
<organism evidence="1 2">
    <name type="scientific">Sphingomonas morindae</name>
    <dbReference type="NCBI Taxonomy" id="1541170"/>
    <lineage>
        <taxon>Bacteria</taxon>
        <taxon>Pseudomonadati</taxon>
        <taxon>Pseudomonadota</taxon>
        <taxon>Alphaproteobacteria</taxon>
        <taxon>Sphingomonadales</taxon>
        <taxon>Sphingomonadaceae</taxon>
        <taxon>Sphingomonas</taxon>
    </lineage>
</organism>
<evidence type="ECO:0000313" key="1">
    <source>
        <dbReference type="EMBL" id="USI72371.1"/>
    </source>
</evidence>
<reference evidence="1" key="1">
    <citation type="journal article" date="2022" name="Toxins">
        <title>Genomic Analysis of Sphingopyxis sp. USTB-05 for Biodegrading Cyanobacterial Hepatotoxins.</title>
        <authorList>
            <person name="Liu C."/>
            <person name="Xu Q."/>
            <person name="Zhao Z."/>
            <person name="Zhang H."/>
            <person name="Liu X."/>
            <person name="Yin C."/>
            <person name="Liu Y."/>
            <person name="Yan H."/>
        </authorList>
    </citation>
    <scope>NUCLEOTIDE SEQUENCE</scope>
    <source>
        <strain evidence="1">NBD5</strain>
    </source>
</reference>
<dbReference type="InterPro" id="IPR007833">
    <property type="entry name" value="Capsule_polysaccharide_synth"/>
</dbReference>
<name>A0ABY4X669_9SPHN</name>
<dbReference type="Pfam" id="PF05159">
    <property type="entry name" value="Capsule_synth"/>
    <property type="match status" value="1"/>
</dbReference>
<keyword evidence="2" id="KW-1185">Reference proteome</keyword>
<dbReference type="GO" id="GO:0016740">
    <property type="term" value="F:transferase activity"/>
    <property type="evidence" value="ECO:0007669"/>
    <property type="project" value="UniProtKB-KW"/>
</dbReference>
<dbReference type="CDD" id="cd16439">
    <property type="entry name" value="beta_Kdo_transferase_KpsC_2"/>
    <property type="match status" value="1"/>
</dbReference>